<evidence type="ECO:0000313" key="2">
    <source>
        <dbReference type="EMBL" id="MFF3671701.1"/>
    </source>
</evidence>
<reference evidence="2 3" key="1">
    <citation type="submission" date="2024-10" db="EMBL/GenBank/DDBJ databases">
        <title>The Natural Products Discovery Center: Release of the First 8490 Sequenced Strains for Exploring Actinobacteria Biosynthetic Diversity.</title>
        <authorList>
            <person name="Kalkreuter E."/>
            <person name="Kautsar S.A."/>
            <person name="Yang D."/>
            <person name="Bader C.D."/>
            <person name="Teijaro C.N."/>
            <person name="Fluegel L."/>
            <person name="Davis C.M."/>
            <person name="Simpson J.R."/>
            <person name="Lauterbach L."/>
            <person name="Steele A.D."/>
            <person name="Gui C."/>
            <person name="Meng S."/>
            <person name="Li G."/>
            <person name="Viehrig K."/>
            <person name="Ye F."/>
            <person name="Su P."/>
            <person name="Kiefer A.F."/>
            <person name="Nichols A."/>
            <person name="Cepeda A.J."/>
            <person name="Yan W."/>
            <person name="Fan B."/>
            <person name="Jiang Y."/>
            <person name="Adhikari A."/>
            <person name="Zheng C.-J."/>
            <person name="Schuster L."/>
            <person name="Cowan T.M."/>
            <person name="Smanski M.J."/>
            <person name="Chevrette M.G."/>
            <person name="De Carvalho L.P.S."/>
            <person name="Shen B."/>
        </authorList>
    </citation>
    <scope>NUCLEOTIDE SEQUENCE [LARGE SCALE GENOMIC DNA]</scope>
    <source>
        <strain evidence="2 3">NPDC002173</strain>
    </source>
</reference>
<gene>
    <name evidence="2" type="ORF">ACFYXI_39570</name>
</gene>
<dbReference type="EMBL" id="JBIASD010000052">
    <property type="protein sequence ID" value="MFF3671701.1"/>
    <property type="molecule type" value="Genomic_DNA"/>
</dbReference>
<feature type="compositionally biased region" description="Acidic residues" evidence="1">
    <location>
        <begin position="142"/>
        <end position="151"/>
    </location>
</feature>
<evidence type="ECO:0000256" key="1">
    <source>
        <dbReference type="SAM" id="MobiDB-lite"/>
    </source>
</evidence>
<dbReference type="Pfam" id="PF05119">
    <property type="entry name" value="Terminase_4"/>
    <property type="match status" value="1"/>
</dbReference>
<name>A0ABW6T380_9ACTN</name>
<accession>A0ABW6T380</accession>
<proteinExistence type="predicted"/>
<dbReference type="Proteomes" id="UP001602013">
    <property type="component" value="Unassembled WGS sequence"/>
</dbReference>
<evidence type="ECO:0000313" key="3">
    <source>
        <dbReference type="Proteomes" id="UP001602013"/>
    </source>
</evidence>
<dbReference type="NCBIfam" id="TIGR01558">
    <property type="entry name" value="sm_term_P27"/>
    <property type="match status" value="1"/>
</dbReference>
<dbReference type="InterPro" id="IPR006448">
    <property type="entry name" value="Phage_term_ssu_P27"/>
</dbReference>
<comment type="caution">
    <text evidence="2">The sequence shown here is derived from an EMBL/GenBank/DDBJ whole genome shotgun (WGS) entry which is preliminary data.</text>
</comment>
<protein>
    <submittedName>
        <fullName evidence="2">Phage terminase small subunit P27 family</fullName>
    </submittedName>
</protein>
<dbReference type="RefSeq" id="WP_387417868.1">
    <property type="nucleotide sequence ID" value="NZ_JBIASD010000052.1"/>
</dbReference>
<feature type="region of interest" description="Disordered" evidence="1">
    <location>
        <begin position="1"/>
        <end position="39"/>
    </location>
</feature>
<keyword evidence="3" id="KW-1185">Reference proteome</keyword>
<sequence>MGRTPQPVTLKLLNGTSEGRDSGGRKVAPPPAFRRLPPKPPTWLTREARAEWKRVVSELTRLDLLKESDRATLAVYCETWARFVEATRTIQREGMTIEAKQGLLAHPAVAIARAAGRELRAFATQFGLTPASEGALSKGADDGEGDDNPFA</sequence>
<feature type="region of interest" description="Disordered" evidence="1">
    <location>
        <begin position="132"/>
        <end position="151"/>
    </location>
</feature>
<organism evidence="2 3">
    <name type="scientific">Microtetraspora malaysiensis</name>
    <dbReference type="NCBI Taxonomy" id="161358"/>
    <lineage>
        <taxon>Bacteria</taxon>
        <taxon>Bacillati</taxon>
        <taxon>Actinomycetota</taxon>
        <taxon>Actinomycetes</taxon>
        <taxon>Streptosporangiales</taxon>
        <taxon>Streptosporangiaceae</taxon>
        <taxon>Microtetraspora</taxon>
    </lineage>
</organism>